<dbReference type="Proteomes" id="UP000199041">
    <property type="component" value="Unassembled WGS sequence"/>
</dbReference>
<organism evidence="2 3">
    <name type="scientific">Arachidicoccus rhizosphaerae</name>
    <dbReference type="NCBI Taxonomy" id="551991"/>
    <lineage>
        <taxon>Bacteria</taxon>
        <taxon>Pseudomonadati</taxon>
        <taxon>Bacteroidota</taxon>
        <taxon>Chitinophagia</taxon>
        <taxon>Chitinophagales</taxon>
        <taxon>Chitinophagaceae</taxon>
        <taxon>Arachidicoccus</taxon>
    </lineage>
</organism>
<dbReference type="STRING" id="551991.SAMN05192529_107136"/>
<reference evidence="2 3" key="1">
    <citation type="submission" date="2016-10" db="EMBL/GenBank/DDBJ databases">
        <authorList>
            <person name="de Groot N.N."/>
        </authorList>
    </citation>
    <scope>NUCLEOTIDE SEQUENCE [LARGE SCALE GENOMIC DNA]</scope>
    <source>
        <strain evidence="2 3">Vu-144</strain>
    </source>
</reference>
<dbReference type="Pfam" id="PF16405">
    <property type="entry name" value="DUF5013"/>
    <property type="match status" value="1"/>
</dbReference>
<feature type="domain" description="DUF5013" evidence="1">
    <location>
        <begin position="233"/>
        <end position="385"/>
    </location>
</feature>
<evidence type="ECO:0000313" key="2">
    <source>
        <dbReference type="EMBL" id="SEA07289.1"/>
    </source>
</evidence>
<accession>A0A1H3Y6J0</accession>
<keyword evidence="3" id="KW-1185">Reference proteome</keyword>
<dbReference type="Pfam" id="PF16389">
    <property type="entry name" value="DUF4998"/>
    <property type="match status" value="1"/>
</dbReference>
<protein>
    <recommendedName>
        <fullName evidence="1">DUF5013 domain-containing protein</fullName>
    </recommendedName>
</protein>
<evidence type="ECO:0000259" key="1">
    <source>
        <dbReference type="Pfam" id="PF16405"/>
    </source>
</evidence>
<dbReference type="InterPro" id="IPR032181">
    <property type="entry name" value="DUF5013"/>
</dbReference>
<gene>
    <name evidence="2" type="ORF">SAMN05192529_107136</name>
</gene>
<proteinExistence type="predicted"/>
<evidence type="ECO:0000313" key="3">
    <source>
        <dbReference type="Proteomes" id="UP000199041"/>
    </source>
</evidence>
<dbReference type="RefSeq" id="WP_244518810.1">
    <property type="nucleotide sequence ID" value="NZ_FNQY01000007.1"/>
</dbReference>
<dbReference type="AlphaFoldDB" id="A0A1H3Y6J0"/>
<sequence length="410" mass="44162">MAVLALSTVVACSKIDDYRTEFMSGGPIIYTSKMDSVQILSGKNRVELQGLFTSDPNIVSYKVFWNGGLDSLEMPVTRSSGVDTARVIIDGLPEGQMSFEIRTYDNEGHSSVPVTETGSVYGDYYQSSLVNRGIEEAAMQDDGSALITWADVNSDAGVQNMEITYMDNNGQSHDTIIPSIIENQQTTLPDFKLGTGISYITSYIPNPTAIDTFYVEQGVHSVQADVTNLYLSNVGPGFQSATFDGRWGTLAAPWKENDAAKNKDGGTNGGFTSDSRWGYSGQLNWETWGNTPVVDGKLYQATSAPLPAGTYTITFQYYSEIQSNSSVYCIAATGDKGIPSLDGLSDALGYTLLYNGATVGATSPNLEETKSFSFTLDTPQVVTIGFLGNLVGSGDPGNYFVVGYIKLIQN</sequence>
<dbReference type="EMBL" id="FNQY01000007">
    <property type="protein sequence ID" value="SEA07289.1"/>
    <property type="molecule type" value="Genomic_DNA"/>
</dbReference>
<name>A0A1H3Y6J0_9BACT</name>